<protein>
    <submittedName>
        <fullName evidence="2">Uncharacterized protein</fullName>
    </submittedName>
</protein>
<dbReference type="AlphaFoldDB" id="A0A699TWA4"/>
<dbReference type="EMBL" id="BKCJ011262619">
    <property type="protein sequence ID" value="GFD11984.1"/>
    <property type="molecule type" value="Genomic_DNA"/>
</dbReference>
<gene>
    <name evidence="2" type="ORF">Tci_883953</name>
</gene>
<reference evidence="2" key="1">
    <citation type="journal article" date="2019" name="Sci. Rep.">
        <title>Draft genome of Tanacetum cinerariifolium, the natural source of mosquito coil.</title>
        <authorList>
            <person name="Yamashiro T."/>
            <person name="Shiraishi A."/>
            <person name="Satake H."/>
            <person name="Nakayama K."/>
        </authorList>
    </citation>
    <scope>NUCLEOTIDE SEQUENCE</scope>
</reference>
<evidence type="ECO:0000313" key="2">
    <source>
        <dbReference type="EMBL" id="GFD11984.1"/>
    </source>
</evidence>
<sequence length="114" mass="12525">QCRNDAPGHKDPSNPDTRTELVQHHVTGHFKQEIADEENAGHETESLTGQREFFIHLQCRIADIGAVEIGHDVEQENERDDAQGDLANDGGFIWLIVVHGGLIGTGQGLLHSLL</sequence>
<name>A0A699TWA4_TANCI</name>
<evidence type="ECO:0000256" key="1">
    <source>
        <dbReference type="SAM" id="MobiDB-lite"/>
    </source>
</evidence>
<proteinExistence type="predicted"/>
<feature type="region of interest" description="Disordered" evidence="1">
    <location>
        <begin position="1"/>
        <end position="21"/>
    </location>
</feature>
<comment type="caution">
    <text evidence="2">The sequence shown here is derived from an EMBL/GenBank/DDBJ whole genome shotgun (WGS) entry which is preliminary data.</text>
</comment>
<accession>A0A699TWA4</accession>
<organism evidence="2">
    <name type="scientific">Tanacetum cinerariifolium</name>
    <name type="common">Dalmatian daisy</name>
    <name type="synonym">Chrysanthemum cinerariifolium</name>
    <dbReference type="NCBI Taxonomy" id="118510"/>
    <lineage>
        <taxon>Eukaryota</taxon>
        <taxon>Viridiplantae</taxon>
        <taxon>Streptophyta</taxon>
        <taxon>Embryophyta</taxon>
        <taxon>Tracheophyta</taxon>
        <taxon>Spermatophyta</taxon>
        <taxon>Magnoliopsida</taxon>
        <taxon>eudicotyledons</taxon>
        <taxon>Gunneridae</taxon>
        <taxon>Pentapetalae</taxon>
        <taxon>asterids</taxon>
        <taxon>campanulids</taxon>
        <taxon>Asterales</taxon>
        <taxon>Asteraceae</taxon>
        <taxon>Asteroideae</taxon>
        <taxon>Anthemideae</taxon>
        <taxon>Anthemidinae</taxon>
        <taxon>Tanacetum</taxon>
    </lineage>
</organism>
<feature type="non-terminal residue" evidence="2">
    <location>
        <position position="1"/>
    </location>
</feature>